<organism evidence="1 2">
    <name type="scientific">Falsirhodobacter algicola</name>
    <dbReference type="NCBI Taxonomy" id="2692330"/>
    <lineage>
        <taxon>Bacteria</taxon>
        <taxon>Pseudomonadati</taxon>
        <taxon>Pseudomonadota</taxon>
        <taxon>Alphaproteobacteria</taxon>
        <taxon>Rhodobacterales</taxon>
        <taxon>Paracoccaceae</taxon>
        <taxon>Falsirhodobacter</taxon>
    </lineage>
</organism>
<sequence length="327" mass="37188">MSRQVFNILAIGQAGRLEAEAALLAASLRHSDPDFPGTLYIAEPQPGPLWPEDPRMSDAGRAYLEGLGAVILPFESRIFGAAYPNGNKIEALAALPDAPFLFLDTDTLITGSFADVQFDFARPSASMKRENTWPQEELYGPTTGQTWRALYDHFGVPFAPTLAEDEPEDHWERYLYFNAGWFFHQSPAAFGERYADWARRVWHDRPEVLECQPIFPWLDQIVLPLVIASFGGGRPGPELDGMDGRVTCHWRLMPLLYAREEDRVVEVLHKVTKDNHLKKVLKAWPAMRKMIYQGQGDEVRALFDRRALPRKEQALRNAIKRAGLWTR</sequence>
<protein>
    <submittedName>
        <fullName evidence="1">Uncharacterized protein</fullName>
    </submittedName>
</protein>
<evidence type="ECO:0000313" key="1">
    <source>
        <dbReference type="EMBL" id="QUS34993.1"/>
    </source>
</evidence>
<dbReference type="Proteomes" id="UP000679284">
    <property type="component" value="Chromosome"/>
</dbReference>
<keyword evidence="2" id="KW-1185">Reference proteome</keyword>
<gene>
    <name evidence="1" type="ORF">GR316_01100</name>
</gene>
<name>A0A8J8SK13_9RHOB</name>
<evidence type="ECO:0000313" key="2">
    <source>
        <dbReference type="Proteomes" id="UP000679284"/>
    </source>
</evidence>
<dbReference type="AlphaFoldDB" id="A0A8J8SK13"/>
<dbReference type="RefSeq" id="WP_211784240.1">
    <property type="nucleotide sequence ID" value="NZ_CP047289.1"/>
</dbReference>
<accession>A0A8J8SK13</accession>
<proteinExistence type="predicted"/>
<dbReference type="EMBL" id="CP047289">
    <property type="protein sequence ID" value="QUS34993.1"/>
    <property type="molecule type" value="Genomic_DNA"/>
</dbReference>
<reference evidence="1" key="1">
    <citation type="submission" date="2020-01" db="EMBL/GenBank/DDBJ databases">
        <authorList>
            <person name="Yang Y."/>
            <person name="Kwon Y.M."/>
        </authorList>
    </citation>
    <scope>NUCLEOTIDE SEQUENCE</scope>
    <source>
        <strain evidence="1">PG104</strain>
    </source>
</reference>
<dbReference type="KEGG" id="fap:GR316_01100"/>